<dbReference type="Pfam" id="PF13304">
    <property type="entry name" value="AAA_21"/>
    <property type="match status" value="1"/>
</dbReference>
<feature type="domain" description="ATPase AAA-type core" evidence="1">
    <location>
        <begin position="46"/>
        <end position="337"/>
    </location>
</feature>
<evidence type="ECO:0000313" key="2">
    <source>
        <dbReference type="EMBL" id="SER81397.1"/>
    </source>
</evidence>
<dbReference type="PANTHER" id="PTHR40396">
    <property type="entry name" value="ATPASE-LIKE PROTEIN"/>
    <property type="match status" value="1"/>
</dbReference>
<organism evidence="2 3">
    <name type="scientific">Butyrivibrio fibrisolvens</name>
    <dbReference type="NCBI Taxonomy" id="831"/>
    <lineage>
        <taxon>Bacteria</taxon>
        <taxon>Bacillati</taxon>
        <taxon>Bacillota</taxon>
        <taxon>Clostridia</taxon>
        <taxon>Lachnospirales</taxon>
        <taxon>Lachnospiraceae</taxon>
        <taxon>Butyrivibrio</taxon>
    </lineage>
</organism>
<evidence type="ECO:0000313" key="3">
    <source>
        <dbReference type="Proteomes" id="UP000182584"/>
    </source>
</evidence>
<name>A0A1H9S8R6_BUTFI</name>
<reference evidence="2 3" key="1">
    <citation type="submission" date="2016-10" db="EMBL/GenBank/DDBJ databases">
        <authorList>
            <person name="de Groot N.N."/>
        </authorList>
    </citation>
    <scope>NUCLEOTIDE SEQUENCE [LARGE SCALE GENOMIC DNA]</scope>
    <source>
        <strain evidence="2 3">AR40</strain>
    </source>
</reference>
<dbReference type="SUPFAM" id="SSF52540">
    <property type="entry name" value="P-loop containing nucleoside triphosphate hydrolases"/>
    <property type="match status" value="1"/>
</dbReference>
<dbReference type="Proteomes" id="UP000182584">
    <property type="component" value="Unassembled WGS sequence"/>
</dbReference>
<dbReference type="PANTHER" id="PTHR40396:SF1">
    <property type="entry name" value="ATPASE AAA-TYPE CORE DOMAIN-CONTAINING PROTEIN"/>
    <property type="match status" value="1"/>
</dbReference>
<dbReference type="GO" id="GO:0016887">
    <property type="term" value="F:ATP hydrolysis activity"/>
    <property type="evidence" value="ECO:0007669"/>
    <property type="project" value="InterPro"/>
</dbReference>
<dbReference type="InterPro" id="IPR027417">
    <property type="entry name" value="P-loop_NTPase"/>
</dbReference>
<protein>
    <submittedName>
        <fullName evidence="2">ATPase/GTPase, AAA15 family</fullName>
    </submittedName>
</protein>
<dbReference type="OrthoDB" id="9809324at2"/>
<dbReference type="AlphaFoldDB" id="A0A1H9S8R6"/>
<proteinExistence type="predicted"/>
<dbReference type="GO" id="GO:0005524">
    <property type="term" value="F:ATP binding"/>
    <property type="evidence" value="ECO:0007669"/>
    <property type="project" value="InterPro"/>
</dbReference>
<dbReference type="InterPro" id="IPR003959">
    <property type="entry name" value="ATPase_AAA_core"/>
</dbReference>
<accession>A0A1H9S8R6</accession>
<sequence>MIVQFSMKNVLSFKDEAILDLSSIPAYKEHSYNLINLNSGDKLLRVAAIYGANASGKSNLYLGMQMFQDIVMSSMNTVGEIEESVLKKCYVPFAFDDENETSEFQIILSDNEAEYTYGFEYDGTQIESEWLYKRDFSTNRLSTFIERDNQSVTIGASIRRECDKYKEQIPKESLALTFFSKLTLKTPIFRKVFDEIRKMMIVDTSFYENRRVINKYLPEIIDSNKKDLLSFLSAIDTGIKDISYKTVDNKIVFYTFHLGKDKKKHQINLFNESQGTLKSIIIFIFASSVIAKDGAMIVDELNVKLHPLLLKFIVDLFYNVDSKAQLIYTTHDTTLMDKKFFRRDQIWFVQKDDFGYSTLSALSDFKVRSDASFEKDYLSGVYGGIPMLKEFTVKAGE</sequence>
<dbReference type="EMBL" id="FOGJ01000011">
    <property type="protein sequence ID" value="SER81397.1"/>
    <property type="molecule type" value="Genomic_DNA"/>
</dbReference>
<evidence type="ECO:0000259" key="1">
    <source>
        <dbReference type="Pfam" id="PF13304"/>
    </source>
</evidence>
<dbReference type="Gene3D" id="3.40.50.300">
    <property type="entry name" value="P-loop containing nucleotide triphosphate hydrolases"/>
    <property type="match status" value="1"/>
</dbReference>
<gene>
    <name evidence="2" type="ORF">SAMN04487884_111126</name>
</gene>